<evidence type="ECO:0000256" key="2">
    <source>
        <dbReference type="SAM" id="MobiDB-lite"/>
    </source>
</evidence>
<keyword evidence="6" id="KW-1185">Reference proteome</keyword>
<feature type="coiled-coil region" evidence="1">
    <location>
        <begin position="492"/>
        <end position="539"/>
    </location>
</feature>
<gene>
    <name evidence="5" type="ORF">NLS_LOCUS4972</name>
</gene>
<name>A0A3P6SXP0_LITSI</name>
<dbReference type="EMBL" id="UYRX01000347">
    <property type="protein sequence ID" value="VDK80592.1"/>
    <property type="molecule type" value="Genomic_DNA"/>
</dbReference>
<dbReference type="OMA" id="FWISVNL"/>
<dbReference type="InterPro" id="IPR057569">
    <property type="entry name" value="C2_nem"/>
</dbReference>
<organism evidence="5 6">
    <name type="scientific">Litomosoides sigmodontis</name>
    <name type="common">Filarial nematode worm</name>
    <dbReference type="NCBI Taxonomy" id="42156"/>
    <lineage>
        <taxon>Eukaryota</taxon>
        <taxon>Metazoa</taxon>
        <taxon>Ecdysozoa</taxon>
        <taxon>Nematoda</taxon>
        <taxon>Chromadorea</taxon>
        <taxon>Rhabditida</taxon>
        <taxon>Spirurina</taxon>
        <taxon>Spiruromorpha</taxon>
        <taxon>Filarioidea</taxon>
        <taxon>Onchocercidae</taxon>
        <taxon>Litomosoides</taxon>
    </lineage>
</organism>
<accession>A0A3P6SXP0</accession>
<dbReference type="PANTHER" id="PTHR38626:SF4">
    <property type="entry name" value="SKN-1 DEPENDENT ZYGOTIC TRANSCRIPT"/>
    <property type="match status" value="1"/>
</dbReference>
<feature type="domain" description="C2" evidence="4">
    <location>
        <begin position="35"/>
        <end position="176"/>
    </location>
</feature>
<evidence type="ECO:0000313" key="6">
    <source>
        <dbReference type="Proteomes" id="UP000277928"/>
    </source>
</evidence>
<reference evidence="5 6" key="1">
    <citation type="submission" date="2018-08" db="EMBL/GenBank/DDBJ databases">
        <authorList>
            <person name="Laetsch R D."/>
            <person name="Stevens L."/>
            <person name="Kumar S."/>
            <person name="Blaxter L. M."/>
        </authorList>
    </citation>
    <scope>NUCLEOTIDE SEQUENCE [LARGE SCALE GENOMIC DNA]</scope>
</reference>
<evidence type="ECO:0000313" key="5">
    <source>
        <dbReference type="EMBL" id="VDK80592.1"/>
    </source>
</evidence>
<proteinExistence type="predicted"/>
<dbReference type="Proteomes" id="UP000277928">
    <property type="component" value="Unassembled WGS sequence"/>
</dbReference>
<keyword evidence="3" id="KW-0732">Signal</keyword>
<feature type="signal peptide" evidence="3">
    <location>
        <begin position="1"/>
        <end position="15"/>
    </location>
</feature>
<sequence length="654" mass="73364">MLLTVSLFFVIWSQAIYVVRMLANAGLIRPTGPDEFWISVNLLNVEWKGACLTSTYCNQPELKMIKTNSVNGEKSSFSWQLDENLQQSSDNAFISHWTKGSPMDIEVSIEITGTDPKYRFQRSCDQTAATKAFENEVQEEQFENSSAKDDSDLGQMILELRGRCFNATLTVQKHIARCPWCGKSEATSIATATQPCGNGFSSVKQFDLLVIACIITSCLTIVCSVQCILNLCWKSGRLLTRKTPASSAAQSKSWKIMKIHGDDRLIRNTMSGSKNSKSSSNDRITFNKKSLINSIDSQIFMNSDTMTESDRPSSFVSAATYDNVALSDDLYEEGRRDGSIAADRGRRPLTSLPDGVEDDNMKKEFEKEDDSEKSISSNDDFEIIGGQSRMTGHDTAGDDGKSNDPFMDLFKKHVVKRHVSTPPHDSQGEGGVGSAMLTLAAKINNNQGHSETQSEDDCSCILWKMLFIVTIGIIVFQFQLLLNYPEEIDRSDEALEEMVIRQQHIIEKLENQLNSCAPLDAYNLRVRIEEERANAFERRDGFSYLFVIVDWKKSDRGIAQQHLHLAFKQSNSSIYVYDHGPLSGKYFTVGDRIIDIDGIKFIRAADLRDRILWSHHNKDHFTSIIERPATEQTIRAVSTLLQPSLSSFSVVLSA</sequence>
<dbReference type="InterPro" id="IPR040426">
    <property type="entry name" value="C05B5.4-like"/>
</dbReference>
<dbReference type="PANTHER" id="PTHR38626">
    <property type="entry name" value="SKN-1 DEPENDENT ZYGOTIC TRANSCRIPT-RELATED"/>
    <property type="match status" value="1"/>
</dbReference>
<evidence type="ECO:0000256" key="1">
    <source>
        <dbReference type="SAM" id="Coils"/>
    </source>
</evidence>
<feature type="compositionally biased region" description="Basic and acidic residues" evidence="2">
    <location>
        <begin position="359"/>
        <end position="373"/>
    </location>
</feature>
<dbReference type="AlphaFoldDB" id="A0A3P6SXP0"/>
<dbReference type="Pfam" id="PF25330">
    <property type="entry name" value="C2_nem"/>
    <property type="match status" value="1"/>
</dbReference>
<feature type="chain" id="PRO_5018142334" description="C2 domain-containing protein" evidence="3">
    <location>
        <begin position="16"/>
        <end position="654"/>
    </location>
</feature>
<keyword evidence="1" id="KW-0175">Coiled coil</keyword>
<feature type="region of interest" description="Disordered" evidence="2">
    <location>
        <begin position="337"/>
        <end position="402"/>
    </location>
</feature>
<dbReference type="OrthoDB" id="5853956at2759"/>
<evidence type="ECO:0000256" key="3">
    <source>
        <dbReference type="SAM" id="SignalP"/>
    </source>
</evidence>
<evidence type="ECO:0000259" key="4">
    <source>
        <dbReference type="Pfam" id="PF25330"/>
    </source>
</evidence>
<feature type="compositionally biased region" description="Basic and acidic residues" evidence="2">
    <location>
        <begin position="391"/>
        <end position="402"/>
    </location>
</feature>
<protein>
    <recommendedName>
        <fullName evidence="4">C2 domain-containing protein</fullName>
    </recommendedName>
</protein>
<feature type="compositionally biased region" description="Basic and acidic residues" evidence="2">
    <location>
        <begin position="337"/>
        <end position="346"/>
    </location>
</feature>